<keyword evidence="1" id="KW-0812">Transmembrane</keyword>
<keyword evidence="1" id="KW-1133">Transmembrane helix</keyword>
<keyword evidence="3" id="KW-1185">Reference proteome</keyword>
<dbReference type="Proteomes" id="UP000182114">
    <property type="component" value="Unassembled WGS sequence"/>
</dbReference>
<sequence length="532" mass="59494">MGCGLTYKLKKFTSLNKTKFPLKPILRKNHIFWTLGTITLFVVLYSAVHFYVKSKIAQALKIELASTLHVEYEELSLNLLSSRLSLENITLAHQSLLNTAKISNLSLDGFGYVAYFRHGTISIDHIKLDGVTAAFQTKDTTTTEKPTPSNFKEKIAIQNFQLVHADLKLVDRKTDSLLFSAEAIAIGVNDIKLSSNTLQDKIPFTYSSYTLAATAIKTALGPYENLHIDTLKSDGAIVLNGVELKTKYTKVALQKHIAKERDWICLKIPEVTLSKFDFKIEQDSLDVKIPSVVIKGLALEMYRNKLMPDDYTLTDMFGKTIRNLPFGLTIPCLLVENGSVSYSELVSPTTKPGELIFTEVTSVMKNISSVGSKPLTIKNKAKIMGAAPIELDWSFYEENGKHLFKASGVISNFNTEELDAFLRPNLRAEAKGTIDALYFTISGDEYVSSGDIKMNYSDFSFVVLKKDRLGVNKFLTTVVNIFTNDGSNTDEHGFRHGQIEVERDPTKSFFNYLWINVKDGILHTMVGNGKKE</sequence>
<proteinExistence type="predicted"/>
<dbReference type="AlphaFoldDB" id="A0A1G7DDK7"/>
<evidence type="ECO:0000256" key="1">
    <source>
        <dbReference type="SAM" id="Phobius"/>
    </source>
</evidence>
<evidence type="ECO:0000313" key="3">
    <source>
        <dbReference type="Proteomes" id="UP000182114"/>
    </source>
</evidence>
<dbReference type="EMBL" id="FNBD01000001">
    <property type="protein sequence ID" value="SDE49632.1"/>
    <property type="molecule type" value="Genomic_DNA"/>
</dbReference>
<protein>
    <recommendedName>
        <fullName evidence="4">Dicarboxylate transport</fullName>
    </recommendedName>
</protein>
<evidence type="ECO:0008006" key="4">
    <source>
        <dbReference type="Google" id="ProtNLM"/>
    </source>
</evidence>
<name>A0A1G7DDK7_9FLAO</name>
<organism evidence="2 3">
    <name type="scientific">Cellulophaga baltica</name>
    <dbReference type="NCBI Taxonomy" id="76594"/>
    <lineage>
        <taxon>Bacteria</taxon>
        <taxon>Pseudomonadati</taxon>
        <taxon>Bacteroidota</taxon>
        <taxon>Flavobacteriia</taxon>
        <taxon>Flavobacteriales</taxon>
        <taxon>Flavobacteriaceae</taxon>
        <taxon>Cellulophaga</taxon>
    </lineage>
</organism>
<reference evidence="3" key="1">
    <citation type="submission" date="2016-10" db="EMBL/GenBank/DDBJ databases">
        <authorList>
            <person name="Varghese N."/>
            <person name="Submissions S."/>
        </authorList>
    </citation>
    <scope>NUCLEOTIDE SEQUENCE [LARGE SCALE GENOMIC DNA]</scope>
    <source>
        <strain evidence="3">DSM 24729</strain>
    </source>
</reference>
<evidence type="ECO:0000313" key="2">
    <source>
        <dbReference type="EMBL" id="SDE49632.1"/>
    </source>
</evidence>
<feature type="transmembrane region" description="Helical" evidence="1">
    <location>
        <begin position="31"/>
        <end position="52"/>
    </location>
</feature>
<keyword evidence="1" id="KW-0472">Membrane</keyword>
<dbReference type="eggNOG" id="ENOG502Z80K">
    <property type="taxonomic scope" value="Bacteria"/>
</dbReference>
<gene>
    <name evidence="2" type="ORF">SAMN04487992_101500</name>
</gene>
<accession>A0A1G7DDK7</accession>